<sequence>MASWQCESEVVRRRVNRIASHVAGSEESEVPARHHSQLLPMNCSNTLNSVMRRCDNRLLFARQSSASQSCFMQQVSATQVRDVFFLISVLLPSLPPCSGDLHGGIDIPVQAIPYMPNLKKQQPTPQEYVEPSAEPPRFARPGSGVCDKNQLSCNRTEQTVSSQGSEWSPRMDVAETGQYYIVMLELPGANVLDIKVEVDDRKYDSTL</sequence>
<comment type="caution">
    <text evidence="2">The sequence shown here is derived from an EMBL/GenBank/DDBJ whole genome shotgun (WGS) entry which is preliminary data.</text>
</comment>
<dbReference type="InterPro" id="IPR008978">
    <property type="entry name" value="HSP20-like_chaperone"/>
</dbReference>
<dbReference type="Proteomes" id="UP000652761">
    <property type="component" value="Unassembled WGS sequence"/>
</dbReference>
<dbReference type="OrthoDB" id="1431247at2759"/>
<evidence type="ECO:0000313" key="3">
    <source>
        <dbReference type="Proteomes" id="UP000652761"/>
    </source>
</evidence>
<proteinExistence type="predicted"/>
<name>A0A843WRP3_COLES</name>
<gene>
    <name evidence="2" type="ORF">Taro_043280</name>
</gene>
<organism evidence="2 3">
    <name type="scientific">Colocasia esculenta</name>
    <name type="common">Wild taro</name>
    <name type="synonym">Arum esculentum</name>
    <dbReference type="NCBI Taxonomy" id="4460"/>
    <lineage>
        <taxon>Eukaryota</taxon>
        <taxon>Viridiplantae</taxon>
        <taxon>Streptophyta</taxon>
        <taxon>Embryophyta</taxon>
        <taxon>Tracheophyta</taxon>
        <taxon>Spermatophyta</taxon>
        <taxon>Magnoliopsida</taxon>
        <taxon>Liliopsida</taxon>
        <taxon>Araceae</taxon>
        <taxon>Aroideae</taxon>
        <taxon>Colocasieae</taxon>
        <taxon>Colocasia</taxon>
    </lineage>
</organism>
<reference evidence="2" key="1">
    <citation type="submission" date="2017-07" db="EMBL/GenBank/DDBJ databases">
        <title>Taro Niue Genome Assembly and Annotation.</title>
        <authorList>
            <person name="Atibalentja N."/>
            <person name="Keating K."/>
            <person name="Fields C.J."/>
        </authorList>
    </citation>
    <scope>NUCLEOTIDE SEQUENCE</scope>
    <source>
        <strain evidence="2">Niue_2</strain>
        <tissue evidence="2">Leaf</tissue>
    </source>
</reference>
<evidence type="ECO:0000256" key="1">
    <source>
        <dbReference type="SAM" id="MobiDB-lite"/>
    </source>
</evidence>
<accession>A0A843WRP3</accession>
<dbReference type="SUPFAM" id="SSF49764">
    <property type="entry name" value="HSP20-like chaperones"/>
    <property type="match status" value="1"/>
</dbReference>
<dbReference type="Gene3D" id="2.60.40.790">
    <property type="match status" value="1"/>
</dbReference>
<protein>
    <recommendedName>
        <fullName evidence="4">Small heat shock protein</fullName>
    </recommendedName>
</protein>
<evidence type="ECO:0000313" key="2">
    <source>
        <dbReference type="EMBL" id="MQM10386.1"/>
    </source>
</evidence>
<keyword evidence="3" id="KW-1185">Reference proteome</keyword>
<feature type="region of interest" description="Disordered" evidence="1">
    <location>
        <begin position="119"/>
        <end position="140"/>
    </location>
</feature>
<dbReference type="EMBL" id="NMUH01004660">
    <property type="protein sequence ID" value="MQM10386.1"/>
    <property type="molecule type" value="Genomic_DNA"/>
</dbReference>
<evidence type="ECO:0008006" key="4">
    <source>
        <dbReference type="Google" id="ProtNLM"/>
    </source>
</evidence>
<dbReference type="AlphaFoldDB" id="A0A843WRP3"/>